<evidence type="ECO:0000256" key="7">
    <source>
        <dbReference type="ARBA" id="ARBA00022927"/>
    </source>
</evidence>
<proteinExistence type="inferred from homology"/>
<dbReference type="Proteomes" id="UP000322553">
    <property type="component" value="Chromosome"/>
</dbReference>
<keyword evidence="10" id="KW-0472">Membrane</keyword>
<keyword evidence="9" id="KW-0811">Translocation</keyword>
<dbReference type="SMART" id="SM01323">
    <property type="entry name" value="YajC"/>
    <property type="match status" value="1"/>
</dbReference>
<keyword evidence="5" id="KW-1003">Cell membrane</keyword>
<evidence type="ECO:0000256" key="10">
    <source>
        <dbReference type="ARBA" id="ARBA00023136"/>
    </source>
</evidence>
<comment type="similarity">
    <text evidence="2">Belongs to the YajC family.</text>
</comment>
<evidence type="ECO:0000256" key="1">
    <source>
        <dbReference type="ARBA" id="ARBA00004162"/>
    </source>
</evidence>
<name>A0A1S1NQM2_9GAMM</name>
<dbReference type="RefSeq" id="WP_070981785.1">
    <property type="nucleotide sequence ID" value="NZ_CP043420.1"/>
</dbReference>
<evidence type="ECO:0000256" key="2">
    <source>
        <dbReference type="ARBA" id="ARBA00006742"/>
    </source>
</evidence>
<organism evidence="11 12">
    <name type="scientific">Kushneria phosphatilytica</name>
    <dbReference type="NCBI Taxonomy" id="657387"/>
    <lineage>
        <taxon>Bacteria</taxon>
        <taxon>Pseudomonadati</taxon>
        <taxon>Pseudomonadota</taxon>
        <taxon>Gammaproteobacteria</taxon>
        <taxon>Oceanospirillales</taxon>
        <taxon>Halomonadaceae</taxon>
        <taxon>Kushneria</taxon>
    </lineage>
</organism>
<evidence type="ECO:0000256" key="6">
    <source>
        <dbReference type="ARBA" id="ARBA00022692"/>
    </source>
</evidence>
<dbReference type="Pfam" id="PF02699">
    <property type="entry name" value="YajC"/>
    <property type="match status" value="1"/>
</dbReference>
<keyword evidence="7" id="KW-0653">Protein transport</keyword>
<evidence type="ECO:0000313" key="11">
    <source>
        <dbReference type="EMBL" id="QEL10299.1"/>
    </source>
</evidence>
<keyword evidence="4" id="KW-0813">Transport</keyword>
<dbReference type="STRING" id="657387.BH688_16585"/>
<reference evidence="11 12" key="1">
    <citation type="submission" date="2019-08" db="EMBL/GenBank/DDBJ databases">
        <title>Complete genome sequence of Kushneria sp. YCWA18, a halophilic phosphate-solubilizing bacterium isolated from Daqiao saltern in China.</title>
        <authorList>
            <person name="Du G.-X."/>
            <person name="Qu L.-Y."/>
        </authorList>
    </citation>
    <scope>NUCLEOTIDE SEQUENCE [LARGE SCALE GENOMIC DNA]</scope>
    <source>
        <strain evidence="11 12">YCWA18</strain>
    </source>
</reference>
<dbReference type="PANTHER" id="PTHR33909:SF1">
    <property type="entry name" value="SEC TRANSLOCON ACCESSORY COMPLEX SUBUNIT YAJC"/>
    <property type="match status" value="1"/>
</dbReference>
<evidence type="ECO:0000256" key="8">
    <source>
        <dbReference type="ARBA" id="ARBA00022989"/>
    </source>
</evidence>
<protein>
    <recommendedName>
        <fullName evidence="3">Sec translocon accessory complex subunit YajC</fullName>
    </recommendedName>
</protein>
<dbReference type="KEGG" id="kuy:FY550_03510"/>
<evidence type="ECO:0000256" key="4">
    <source>
        <dbReference type="ARBA" id="ARBA00022448"/>
    </source>
</evidence>
<keyword evidence="12" id="KW-1185">Reference proteome</keyword>
<dbReference type="GO" id="GO:0005886">
    <property type="term" value="C:plasma membrane"/>
    <property type="evidence" value="ECO:0007669"/>
    <property type="project" value="UniProtKB-SubCell"/>
</dbReference>
<dbReference type="PANTHER" id="PTHR33909">
    <property type="entry name" value="SEC TRANSLOCON ACCESSORY COMPLEX SUBUNIT YAJC"/>
    <property type="match status" value="1"/>
</dbReference>
<keyword evidence="8" id="KW-1133">Transmembrane helix</keyword>
<dbReference type="OrthoDB" id="9811406at2"/>
<evidence type="ECO:0000256" key="9">
    <source>
        <dbReference type="ARBA" id="ARBA00023010"/>
    </source>
</evidence>
<sequence length="113" mass="11753">MFEFLIPAAHAADGGGAGGAGGGAIAQIVMLVGFVLIFYFLLWRPQSKRAKAHKKLMAELSEGNEVLLSGGLAGRITKVGEEFLTIEIASGTEVNVQKNAVASVLPKGTLKSI</sequence>
<dbReference type="EMBL" id="CP043420">
    <property type="protein sequence ID" value="QEL10299.1"/>
    <property type="molecule type" value="Genomic_DNA"/>
</dbReference>
<dbReference type="InterPro" id="IPR003849">
    <property type="entry name" value="Preprotein_translocase_YajC"/>
</dbReference>
<gene>
    <name evidence="11" type="primary">yajC</name>
    <name evidence="11" type="ORF">FY550_03510</name>
</gene>
<evidence type="ECO:0000256" key="3">
    <source>
        <dbReference type="ARBA" id="ARBA00014962"/>
    </source>
</evidence>
<dbReference type="AlphaFoldDB" id="A0A1S1NQM2"/>
<accession>A0A1S1NQM2</accession>
<evidence type="ECO:0000313" key="12">
    <source>
        <dbReference type="Proteomes" id="UP000322553"/>
    </source>
</evidence>
<evidence type="ECO:0000256" key="5">
    <source>
        <dbReference type="ARBA" id="ARBA00022475"/>
    </source>
</evidence>
<dbReference type="PRINTS" id="PR01853">
    <property type="entry name" value="YAJCTRNLCASE"/>
</dbReference>
<keyword evidence="6" id="KW-0812">Transmembrane</keyword>
<comment type="subcellular location">
    <subcellularLocation>
        <location evidence="1">Cell membrane</location>
        <topology evidence="1">Single-pass membrane protein</topology>
    </subcellularLocation>
</comment>
<dbReference type="NCBIfam" id="TIGR00739">
    <property type="entry name" value="yajC"/>
    <property type="match status" value="1"/>
</dbReference>
<dbReference type="GO" id="GO:0015031">
    <property type="term" value="P:protein transport"/>
    <property type="evidence" value="ECO:0007669"/>
    <property type="project" value="UniProtKB-KW"/>
</dbReference>